<dbReference type="PROSITE" id="PS50041">
    <property type="entry name" value="C_TYPE_LECTIN_2"/>
    <property type="match status" value="3"/>
</dbReference>
<dbReference type="SMART" id="SM00708">
    <property type="entry name" value="PhBP"/>
    <property type="match status" value="1"/>
</dbReference>
<evidence type="ECO:0000313" key="3">
    <source>
        <dbReference type="EMBL" id="CAB3386815.1"/>
    </source>
</evidence>
<dbReference type="AlphaFoldDB" id="A0A8S1E2X0"/>
<feature type="domain" description="C-type lectin" evidence="2">
    <location>
        <begin position="86"/>
        <end position="210"/>
    </location>
</feature>
<evidence type="ECO:0000256" key="1">
    <source>
        <dbReference type="ARBA" id="ARBA00023157"/>
    </source>
</evidence>
<dbReference type="InterPro" id="IPR016187">
    <property type="entry name" value="CTDL_fold"/>
</dbReference>
<dbReference type="GO" id="GO:0005549">
    <property type="term" value="F:odorant binding"/>
    <property type="evidence" value="ECO:0007669"/>
    <property type="project" value="InterPro"/>
</dbReference>
<evidence type="ECO:0000313" key="4">
    <source>
        <dbReference type="Proteomes" id="UP000494165"/>
    </source>
</evidence>
<dbReference type="SUPFAM" id="SSF56436">
    <property type="entry name" value="C-type lectin-like"/>
    <property type="match status" value="3"/>
</dbReference>
<dbReference type="Gene3D" id="1.10.238.20">
    <property type="entry name" value="Pheromone/general odorant binding protein domain"/>
    <property type="match status" value="1"/>
</dbReference>
<accession>A0A8S1E2X0</accession>
<dbReference type="Gene3D" id="3.10.100.10">
    <property type="entry name" value="Mannose-Binding Protein A, subunit A"/>
    <property type="match status" value="3"/>
</dbReference>
<feature type="domain" description="C-type lectin" evidence="2">
    <location>
        <begin position="244"/>
        <end position="375"/>
    </location>
</feature>
<dbReference type="InterPro" id="IPR018378">
    <property type="entry name" value="C-type_lectin_CS"/>
</dbReference>
<protein>
    <recommendedName>
        <fullName evidence="2">C-type lectin domain-containing protein</fullName>
    </recommendedName>
</protein>
<dbReference type="CDD" id="cd00037">
    <property type="entry name" value="CLECT"/>
    <property type="match status" value="3"/>
</dbReference>
<dbReference type="Pfam" id="PF01395">
    <property type="entry name" value="PBP_GOBP"/>
    <property type="match status" value="1"/>
</dbReference>
<dbReference type="PROSITE" id="PS00615">
    <property type="entry name" value="C_TYPE_LECTIN_1"/>
    <property type="match status" value="1"/>
</dbReference>
<keyword evidence="1" id="KW-1015">Disulfide bond</keyword>
<dbReference type="SMART" id="SM00034">
    <property type="entry name" value="CLECT"/>
    <property type="match status" value="3"/>
</dbReference>
<dbReference type="InterPro" id="IPR036728">
    <property type="entry name" value="PBP_GOBP_sf"/>
</dbReference>
<comment type="caution">
    <text evidence="3">The sequence shown here is derived from an EMBL/GenBank/DDBJ whole genome shotgun (WGS) entry which is preliminary data.</text>
</comment>
<dbReference type="InterPro" id="IPR016186">
    <property type="entry name" value="C-type_lectin-like/link_sf"/>
</dbReference>
<gene>
    <name evidence="3" type="ORF">CLODIP_2_CD03506</name>
</gene>
<name>A0A8S1E2X0_9INSE</name>
<dbReference type="Proteomes" id="UP000494165">
    <property type="component" value="Unassembled WGS sequence"/>
</dbReference>
<sequence>MNTPSTNFLEGTTMAVAATTSTTIASSSAANLTSISEKLSTTTPAPTTTTTLPPYNHACDDFDKYLLANPTVTMPSSGDGSMETSICGRKYYVSKATASRNDAALRCKSLKMALLTLTSFEEMDCLFNFKSATYWTSGSKEDPIYKGEKYKWCSTGFEVSSNLISSERFWSTPNATSDNELERCLAFTKSGQNNGFSLKICTDLLPYICQYTVDCPKTCNKNNSLFDANGNIIKKSSYGLWFSIGNFTYLLGNKPLNWFDNYQRCCALGMETLNVGSLSEQNMLTAFSLTFNKDNWTANFNYWTSGTQKGAPVGNFSWCDPGGPKPLVSSLIWQRGQPDNLGGNESCVHFRFVLNNTGAILSDRNCTNKYIYACKGPLTTTPKPCKASCIASACTRNPNLFVGLELRDFYSYGSWYTGCGRNLLFRSISGNWTGARSKCCSIGLSLATLETSGKSQCLSKIVAKNEDATGDWWLSGTDLNCESNFHWCSIDRGFVSSEVAWKSGHPKVGFDCVYLEARNGSMLLATDNCDEKKKFLCEVRKKGTSGIAMQRECAETWDISPEEIDLLLNVLAFSTANITQNLKCFLKCIGVEVGMIGFGDLNAIATLRNIELVSMEDPVKMERGFVAYDECSGKKSNDECVTAFETYKCGMDKEPNIVNEIVTKNAGNNTVLVPPVPCIPVPRTCWMEEMLPCVADETLIAEFKSTGHTSIGKATAFGPSLNQTAFVSNASSNIGYNVAFAYTYCCSLNMKLLEPETFNDWYLPFGKYAIGGYLYSPLAGTRSISPSQDVWCSNGKPVPEALFEDRWRNNNIKIYCQSTFLVYPLHTDEIWVVSVPGADIPKGMIKQMSNSSATYYLAEQPGKIVGIFFCVPK</sequence>
<organism evidence="3 4">
    <name type="scientific">Cloeon dipterum</name>
    <dbReference type="NCBI Taxonomy" id="197152"/>
    <lineage>
        <taxon>Eukaryota</taxon>
        <taxon>Metazoa</taxon>
        <taxon>Ecdysozoa</taxon>
        <taxon>Arthropoda</taxon>
        <taxon>Hexapoda</taxon>
        <taxon>Insecta</taxon>
        <taxon>Pterygota</taxon>
        <taxon>Palaeoptera</taxon>
        <taxon>Ephemeroptera</taxon>
        <taxon>Pisciforma</taxon>
        <taxon>Baetidae</taxon>
        <taxon>Cloeon</taxon>
    </lineage>
</organism>
<keyword evidence="4" id="KW-1185">Reference proteome</keyword>
<reference evidence="3 4" key="1">
    <citation type="submission" date="2020-04" db="EMBL/GenBank/DDBJ databases">
        <authorList>
            <person name="Alioto T."/>
            <person name="Alioto T."/>
            <person name="Gomez Garrido J."/>
        </authorList>
    </citation>
    <scope>NUCLEOTIDE SEQUENCE [LARGE SCALE GENOMIC DNA]</scope>
</reference>
<evidence type="ECO:0000259" key="2">
    <source>
        <dbReference type="PROSITE" id="PS50041"/>
    </source>
</evidence>
<proteinExistence type="predicted"/>
<dbReference type="InterPro" id="IPR001304">
    <property type="entry name" value="C-type_lectin-like"/>
</dbReference>
<dbReference type="SUPFAM" id="SSF47565">
    <property type="entry name" value="Insect pheromone/odorant-binding proteins"/>
    <property type="match status" value="1"/>
</dbReference>
<dbReference type="CDD" id="cd23992">
    <property type="entry name" value="PBP_GOBP"/>
    <property type="match status" value="1"/>
</dbReference>
<dbReference type="EMBL" id="CADEPI010000514">
    <property type="protein sequence ID" value="CAB3386815.1"/>
    <property type="molecule type" value="Genomic_DNA"/>
</dbReference>
<dbReference type="InterPro" id="IPR006170">
    <property type="entry name" value="PBP/GOBP"/>
</dbReference>
<feature type="domain" description="C-type lectin" evidence="2">
    <location>
        <begin position="431"/>
        <end position="538"/>
    </location>
</feature>
<dbReference type="Pfam" id="PF00059">
    <property type="entry name" value="Lectin_C"/>
    <property type="match status" value="1"/>
</dbReference>
<dbReference type="OrthoDB" id="538816at2759"/>